<evidence type="ECO:0000313" key="4">
    <source>
        <dbReference type="Proteomes" id="UP001165685"/>
    </source>
</evidence>
<feature type="domain" description="Methylene-tetrahydrofolate reductase C-terminal-like" evidence="2">
    <location>
        <begin position="6"/>
        <end position="76"/>
    </location>
</feature>
<protein>
    <submittedName>
        <fullName evidence="3">Methylenetetrahydrofolate reductase C-terminal domain-containing protein</fullName>
    </submittedName>
</protein>
<feature type="region of interest" description="Disordered" evidence="1">
    <location>
        <begin position="119"/>
        <end position="143"/>
    </location>
</feature>
<dbReference type="RefSeq" id="WP_270681044.1">
    <property type="nucleotide sequence ID" value="NZ_JAQFWP010000085.1"/>
</dbReference>
<evidence type="ECO:0000313" key="3">
    <source>
        <dbReference type="EMBL" id="MDA2808450.1"/>
    </source>
</evidence>
<proteinExistence type="predicted"/>
<reference evidence="3" key="1">
    <citation type="submission" date="2023-01" db="EMBL/GenBank/DDBJ databases">
        <title>Draft genome sequence of Nocardiopsis sp. LSu2-4 isolated from halophytes.</title>
        <authorList>
            <person name="Duangmal K."/>
            <person name="Chantavorakit T."/>
        </authorList>
    </citation>
    <scope>NUCLEOTIDE SEQUENCE</scope>
    <source>
        <strain evidence="3">LSu2-4</strain>
    </source>
</reference>
<dbReference type="EMBL" id="JAQFWP010000085">
    <property type="protein sequence ID" value="MDA2808450.1"/>
    <property type="molecule type" value="Genomic_DNA"/>
</dbReference>
<evidence type="ECO:0000259" key="2">
    <source>
        <dbReference type="Pfam" id="PF12225"/>
    </source>
</evidence>
<dbReference type="Pfam" id="PF12225">
    <property type="entry name" value="DUF5981"/>
    <property type="match status" value="1"/>
</dbReference>
<dbReference type="InterPro" id="IPR022026">
    <property type="entry name" value="DUF5981"/>
</dbReference>
<keyword evidence="4" id="KW-1185">Reference proteome</keyword>
<gene>
    <name evidence="3" type="ORF">O4U47_28340</name>
</gene>
<organism evidence="3 4">
    <name type="scientific">Nocardiopsis suaedae</name>
    <dbReference type="NCBI Taxonomy" id="3018444"/>
    <lineage>
        <taxon>Bacteria</taxon>
        <taxon>Bacillati</taxon>
        <taxon>Actinomycetota</taxon>
        <taxon>Actinomycetes</taxon>
        <taxon>Streptosporangiales</taxon>
        <taxon>Nocardiopsidaceae</taxon>
        <taxon>Nocardiopsis</taxon>
    </lineage>
</organism>
<evidence type="ECO:0000256" key="1">
    <source>
        <dbReference type="SAM" id="MobiDB-lite"/>
    </source>
</evidence>
<dbReference type="Proteomes" id="UP001165685">
    <property type="component" value="Unassembled WGS sequence"/>
</dbReference>
<comment type="caution">
    <text evidence="3">The sequence shown here is derived from an EMBL/GenBank/DDBJ whole genome shotgun (WGS) entry which is preliminary data.</text>
</comment>
<sequence length="143" mass="15137">MAPLLATIEHAVKKPVWDCRMCGQCVLHSTGFTCPMTCPKTLRNGPCGGVREDGSCEVDPSMTCVWLKAYGRARRLPGHLGDGVDELRPPVDNRLQGTSSWVNLATGRDRALPDGWRAAAEAAEATGAAEAAPTGPAAVEVPR</sequence>
<accession>A0ABT4TUR1</accession>
<name>A0ABT4TUR1_9ACTN</name>